<dbReference type="InterPro" id="IPR020458">
    <property type="entry name" value="Znf_DskA_TraR_CS"/>
</dbReference>
<evidence type="ECO:0000256" key="1">
    <source>
        <dbReference type="ARBA" id="ARBA00022723"/>
    </source>
</evidence>
<dbReference type="SUPFAM" id="SSF57716">
    <property type="entry name" value="Glucocorticoid receptor-like (DNA-binding domain)"/>
    <property type="match status" value="1"/>
</dbReference>
<dbReference type="EMBL" id="MEXN01000005">
    <property type="protein sequence ID" value="OGD03731.1"/>
    <property type="molecule type" value="Genomic_DNA"/>
</dbReference>
<dbReference type="Pfam" id="PF01258">
    <property type="entry name" value="zf-dskA_traR"/>
    <property type="match status" value="1"/>
</dbReference>
<comment type="caution">
    <text evidence="6">The sequence shown here is derived from an EMBL/GenBank/DDBJ whole genome shotgun (WGS) entry which is preliminary data.</text>
</comment>
<evidence type="ECO:0000259" key="5">
    <source>
        <dbReference type="Pfam" id="PF01258"/>
    </source>
</evidence>
<organism evidence="6 7">
    <name type="scientific">Candidatus Amesbacteria bacterium RIFCSPLOWO2_01_FULL_48_25</name>
    <dbReference type="NCBI Taxonomy" id="1797259"/>
    <lineage>
        <taxon>Bacteria</taxon>
        <taxon>Candidatus Amesiibacteriota</taxon>
    </lineage>
</organism>
<dbReference type="PROSITE" id="PS01102">
    <property type="entry name" value="ZF_DKSA_1"/>
    <property type="match status" value="1"/>
</dbReference>
<dbReference type="PANTHER" id="PTHR33823:SF4">
    <property type="entry name" value="GENERAL STRESS PROTEIN 16O"/>
    <property type="match status" value="1"/>
</dbReference>
<feature type="domain" description="Zinc finger DksA/TraR C4-type" evidence="5">
    <location>
        <begin position="85"/>
        <end position="120"/>
    </location>
</feature>
<sequence length="120" mass="13762">MIRYPWEVLEPVRRYLGERLATLEKRKRAVSEADPFRDKSRLDDNAAIDADAAEQVGHMQASAIRQVLDRSIIQVRKAMSMMKIGKYGVCENCGKMIDTDRLMVMPETTLCVGCEKKREK</sequence>
<dbReference type="AlphaFoldDB" id="A0A1F4ZBY7"/>
<evidence type="ECO:0000256" key="2">
    <source>
        <dbReference type="ARBA" id="ARBA00022771"/>
    </source>
</evidence>
<keyword evidence="1" id="KW-0479">Metal-binding</keyword>
<gene>
    <name evidence="6" type="ORF">A2989_03560</name>
</gene>
<evidence type="ECO:0000313" key="7">
    <source>
        <dbReference type="Proteomes" id="UP000177080"/>
    </source>
</evidence>
<dbReference type="Gene3D" id="1.20.120.910">
    <property type="entry name" value="DksA, coiled-coil domain"/>
    <property type="match status" value="1"/>
</dbReference>
<reference evidence="6 7" key="1">
    <citation type="journal article" date="2016" name="Nat. Commun.">
        <title>Thousands of microbial genomes shed light on interconnected biogeochemical processes in an aquifer system.</title>
        <authorList>
            <person name="Anantharaman K."/>
            <person name="Brown C.T."/>
            <person name="Hug L.A."/>
            <person name="Sharon I."/>
            <person name="Castelle C.J."/>
            <person name="Probst A.J."/>
            <person name="Thomas B.C."/>
            <person name="Singh A."/>
            <person name="Wilkins M.J."/>
            <person name="Karaoz U."/>
            <person name="Brodie E.L."/>
            <person name="Williams K.H."/>
            <person name="Hubbard S.S."/>
            <person name="Banfield J.F."/>
        </authorList>
    </citation>
    <scope>NUCLEOTIDE SEQUENCE [LARGE SCALE GENOMIC DNA]</scope>
</reference>
<evidence type="ECO:0000256" key="4">
    <source>
        <dbReference type="PROSITE-ProRule" id="PRU00510"/>
    </source>
</evidence>
<keyword evidence="2" id="KW-0863">Zinc-finger</keyword>
<dbReference type="Proteomes" id="UP000177080">
    <property type="component" value="Unassembled WGS sequence"/>
</dbReference>
<dbReference type="PANTHER" id="PTHR33823">
    <property type="entry name" value="RNA POLYMERASE-BINDING TRANSCRIPTION FACTOR DKSA-RELATED"/>
    <property type="match status" value="1"/>
</dbReference>
<dbReference type="STRING" id="1797259.A2989_03560"/>
<feature type="zinc finger region" description="dksA C4-type" evidence="4">
    <location>
        <begin position="90"/>
        <end position="114"/>
    </location>
</feature>
<name>A0A1F4ZBY7_9BACT</name>
<evidence type="ECO:0000313" key="6">
    <source>
        <dbReference type="EMBL" id="OGD03731.1"/>
    </source>
</evidence>
<protein>
    <recommendedName>
        <fullName evidence="5">Zinc finger DksA/TraR C4-type domain-containing protein</fullName>
    </recommendedName>
</protein>
<keyword evidence="3" id="KW-0862">Zinc</keyword>
<evidence type="ECO:0000256" key="3">
    <source>
        <dbReference type="ARBA" id="ARBA00022833"/>
    </source>
</evidence>
<accession>A0A1F4ZBY7</accession>
<proteinExistence type="predicted"/>
<dbReference type="InterPro" id="IPR000962">
    <property type="entry name" value="Znf_DskA_TraR"/>
</dbReference>
<dbReference type="PROSITE" id="PS51128">
    <property type="entry name" value="ZF_DKSA_2"/>
    <property type="match status" value="1"/>
</dbReference>
<dbReference type="GO" id="GO:0008270">
    <property type="term" value="F:zinc ion binding"/>
    <property type="evidence" value="ECO:0007669"/>
    <property type="project" value="UniProtKB-KW"/>
</dbReference>